<dbReference type="PANTHER" id="PTHR30348">
    <property type="entry name" value="UNCHARACTERIZED PROTEIN YECE"/>
    <property type="match status" value="1"/>
</dbReference>
<dbReference type="InterPro" id="IPR002763">
    <property type="entry name" value="DUF72"/>
</dbReference>
<protein>
    <submittedName>
        <fullName evidence="1">DUF72 domain-containing protein</fullName>
    </submittedName>
</protein>
<dbReference type="RefSeq" id="WP_344277478.1">
    <property type="nucleotide sequence ID" value="NZ_BAAAMR010000083.1"/>
</dbReference>
<proteinExistence type="predicted"/>
<name>A0ABN3AC34_9ACTN</name>
<organism evidence="1 2">
    <name type="scientific">Actinomadura napierensis</name>
    <dbReference type="NCBI Taxonomy" id="267854"/>
    <lineage>
        <taxon>Bacteria</taxon>
        <taxon>Bacillati</taxon>
        <taxon>Actinomycetota</taxon>
        <taxon>Actinomycetes</taxon>
        <taxon>Streptosporangiales</taxon>
        <taxon>Thermomonosporaceae</taxon>
        <taxon>Actinomadura</taxon>
    </lineage>
</organism>
<dbReference type="SUPFAM" id="SSF117396">
    <property type="entry name" value="TM1631-like"/>
    <property type="match status" value="1"/>
</dbReference>
<accession>A0ABN3AC34</accession>
<dbReference type="Pfam" id="PF01904">
    <property type="entry name" value="DUF72"/>
    <property type="match status" value="1"/>
</dbReference>
<evidence type="ECO:0000313" key="2">
    <source>
        <dbReference type="Proteomes" id="UP001501020"/>
    </source>
</evidence>
<evidence type="ECO:0000313" key="1">
    <source>
        <dbReference type="EMBL" id="GAA2158967.1"/>
    </source>
</evidence>
<dbReference type="Proteomes" id="UP001501020">
    <property type="component" value="Unassembled WGS sequence"/>
</dbReference>
<dbReference type="PANTHER" id="PTHR30348:SF13">
    <property type="entry name" value="UPF0759 PROTEIN YUNF"/>
    <property type="match status" value="1"/>
</dbReference>
<dbReference type="InterPro" id="IPR036520">
    <property type="entry name" value="UPF0759_sf"/>
</dbReference>
<keyword evidence="2" id="KW-1185">Reference proteome</keyword>
<comment type="caution">
    <text evidence="1">The sequence shown here is derived from an EMBL/GenBank/DDBJ whole genome shotgun (WGS) entry which is preliminary data.</text>
</comment>
<dbReference type="Gene3D" id="3.20.20.410">
    <property type="entry name" value="Protein of unknown function UPF0759"/>
    <property type="match status" value="1"/>
</dbReference>
<reference evidence="1 2" key="1">
    <citation type="journal article" date="2019" name="Int. J. Syst. Evol. Microbiol.">
        <title>The Global Catalogue of Microorganisms (GCM) 10K type strain sequencing project: providing services to taxonomists for standard genome sequencing and annotation.</title>
        <authorList>
            <consortium name="The Broad Institute Genomics Platform"/>
            <consortium name="The Broad Institute Genome Sequencing Center for Infectious Disease"/>
            <person name="Wu L."/>
            <person name="Ma J."/>
        </authorList>
    </citation>
    <scope>NUCLEOTIDE SEQUENCE [LARGE SCALE GENOMIC DNA]</scope>
    <source>
        <strain evidence="1 2">JCM 13850</strain>
    </source>
</reference>
<dbReference type="EMBL" id="BAAAMR010000083">
    <property type="protein sequence ID" value="GAA2158967.1"/>
    <property type="molecule type" value="Genomic_DNA"/>
</dbReference>
<gene>
    <name evidence="1" type="ORF">GCM10009727_70280</name>
</gene>
<sequence length="290" mass="33308">MGRILVGTASWTDKTLLSSGWYPPEARTAEDRLRYYASQFPLVEVDATYYAPPAERTARLWAERTPPGFVFNVKAFSLLTGHPTRPGSLYKNLRDKVPDKRNVYLKDVPEDVENEVWDRFLSALQPLHDAGKLGLLLFQFPVWFPPGDRNRERILRVRDRCAPMPICVEFRNAAWMDDEHRDATLAFMSGHRIPYVGVDMPQGHRSSMPPVLAATGDAAVVRFHGHSERWDSTDVRERFGYLYTEAEMRSWAPRIRDLADRVETTYVVFNNCCADHSQRNATRFTDLLAS</sequence>